<dbReference type="GeneID" id="27800697"/>
<dbReference type="InterPro" id="IPR007251">
    <property type="entry name" value="Iron_permease_Fet4"/>
</dbReference>
<evidence type="ECO:0000256" key="1">
    <source>
        <dbReference type="SAM" id="MobiDB-lite"/>
    </source>
</evidence>
<evidence type="ECO:0000313" key="4">
    <source>
        <dbReference type="Proteomes" id="UP000494102"/>
    </source>
</evidence>
<accession>A0A6J5KBK0</accession>
<name>A0A6J5KBK0_9BURK</name>
<feature type="compositionally biased region" description="Polar residues" evidence="1">
    <location>
        <begin position="7"/>
        <end position="22"/>
    </location>
</feature>
<dbReference type="RefSeq" id="WP_013591868.1">
    <property type="nucleotide sequence ID" value="NZ_CADILN010000006.1"/>
</dbReference>
<gene>
    <name evidence="3" type="ORF">LMG9964_04319</name>
</gene>
<dbReference type="Pfam" id="PF04120">
    <property type="entry name" value="Iron_permease"/>
    <property type="match status" value="1"/>
</dbReference>
<feature type="transmembrane region" description="Helical" evidence="2">
    <location>
        <begin position="74"/>
        <end position="93"/>
    </location>
</feature>
<evidence type="ECO:0008006" key="5">
    <source>
        <dbReference type="Google" id="ProtNLM"/>
    </source>
</evidence>
<keyword evidence="2" id="KW-1133">Transmembrane helix</keyword>
<keyword evidence="2" id="KW-0812">Transmembrane</keyword>
<sequence>MEPAKVRSSSDSMETVPPTSSPAYAASNPVTRAFDTFASSVTRIAGSPIAFGLAIIIVIVWGITGPLFHYSDAWQLVINTGTTIITFLMVFLIQQSQNKDSVAMHLKLNELLASHRAANNQLIGIEDASEDDLRRLAAAYLRLASRVGAHGRESVDVDACVEKTAADKVKSGNEESERA</sequence>
<dbReference type="GO" id="GO:0055085">
    <property type="term" value="P:transmembrane transport"/>
    <property type="evidence" value="ECO:0007669"/>
    <property type="project" value="InterPro"/>
</dbReference>
<dbReference type="Proteomes" id="UP000494102">
    <property type="component" value="Unassembled WGS sequence"/>
</dbReference>
<proteinExistence type="predicted"/>
<feature type="transmembrane region" description="Helical" evidence="2">
    <location>
        <begin position="49"/>
        <end position="68"/>
    </location>
</feature>
<evidence type="ECO:0000256" key="2">
    <source>
        <dbReference type="SAM" id="Phobius"/>
    </source>
</evidence>
<organism evidence="3 4">
    <name type="scientific">Paraburkholderia phenoliruptrix</name>
    <dbReference type="NCBI Taxonomy" id="252970"/>
    <lineage>
        <taxon>Bacteria</taxon>
        <taxon>Pseudomonadati</taxon>
        <taxon>Pseudomonadota</taxon>
        <taxon>Betaproteobacteria</taxon>
        <taxon>Burkholderiales</taxon>
        <taxon>Burkholderiaceae</taxon>
        <taxon>Paraburkholderia</taxon>
    </lineage>
</organism>
<evidence type="ECO:0000313" key="3">
    <source>
        <dbReference type="EMBL" id="CAB4050652.1"/>
    </source>
</evidence>
<protein>
    <recommendedName>
        <fullName evidence="5">Low affinity iron permease</fullName>
    </recommendedName>
</protein>
<feature type="region of interest" description="Disordered" evidence="1">
    <location>
        <begin position="1"/>
        <end position="23"/>
    </location>
</feature>
<dbReference type="EMBL" id="CADILN010000006">
    <property type="protein sequence ID" value="CAB4050652.1"/>
    <property type="molecule type" value="Genomic_DNA"/>
</dbReference>
<reference evidence="3 4" key="1">
    <citation type="submission" date="2020-04" db="EMBL/GenBank/DDBJ databases">
        <authorList>
            <person name="De Canck E."/>
        </authorList>
    </citation>
    <scope>NUCLEOTIDE SEQUENCE [LARGE SCALE GENOMIC DNA]</scope>
    <source>
        <strain evidence="3 4">LMG 9964</strain>
    </source>
</reference>
<dbReference type="AlphaFoldDB" id="A0A6J5KBK0"/>
<keyword evidence="2" id="KW-0472">Membrane</keyword>